<protein>
    <submittedName>
        <fullName evidence="7">ABC transporter substrate-binding protein</fullName>
    </submittedName>
</protein>
<comment type="similarity">
    <text evidence="2">Belongs to the bacterial solute-binding protein 5 family.</text>
</comment>
<dbReference type="EMBL" id="CP023445">
    <property type="protein sequence ID" value="ATE54182.1"/>
    <property type="molecule type" value="Genomic_DNA"/>
</dbReference>
<feature type="domain" description="Solute-binding protein family 5" evidence="6">
    <location>
        <begin position="92"/>
        <end position="491"/>
    </location>
</feature>
<keyword evidence="4" id="KW-0732">Signal</keyword>
<dbReference type="GO" id="GO:0030313">
    <property type="term" value="C:cell envelope"/>
    <property type="evidence" value="ECO:0007669"/>
    <property type="project" value="UniProtKB-SubCell"/>
</dbReference>
<dbReference type="PANTHER" id="PTHR30290">
    <property type="entry name" value="PERIPLASMIC BINDING COMPONENT OF ABC TRANSPORTER"/>
    <property type="match status" value="1"/>
</dbReference>
<comment type="subcellular location">
    <subcellularLocation>
        <location evidence="1">Cell envelope</location>
    </subcellularLocation>
</comment>
<evidence type="ECO:0000256" key="3">
    <source>
        <dbReference type="ARBA" id="ARBA00022448"/>
    </source>
</evidence>
<dbReference type="GO" id="GO:0015833">
    <property type="term" value="P:peptide transport"/>
    <property type="evidence" value="ECO:0007669"/>
    <property type="project" value="TreeGrafter"/>
</dbReference>
<dbReference type="Gene3D" id="3.40.190.10">
    <property type="entry name" value="Periplasmic binding protein-like II"/>
    <property type="match status" value="1"/>
</dbReference>
<dbReference type="InterPro" id="IPR039424">
    <property type="entry name" value="SBP_5"/>
</dbReference>
<dbReference type="Pfam" id="PF00496">
    <property type="entry name" value="SBP_bac_5"/>
    <property type="match status" value="1"/>
</dbReference>
<feature type="region of interest" description="Disordered" evidence="5">
    <location>
        <begin position="1"/>
        <end position="27"/>
    </location>
</feature>
<dbReference type="Proteomes" id="UP000218505">
    <property type="component" value="Chromosome"/>
</dbReference>
<dbReference type="SUPFAM" id="SSF53850">
    <property type="entry name" value="Periplasmic binding protein-like II"/>
    <property type="match status" value="1"/>
</dbReference>
<dbReference type="RefSeq" id="WP_096493101.1">
    <property type="nucleotide sequence ID" value="NZ_CP023445.1"/>
</dbReference>
<dbReference type="AlphaFoldDB" id="A0A290Z5B8"/>
<organism evidence="7 8">
    <name type="scientific">Actinosynnema pretiosum</name>
    <dbReference type="NCBI Taxonomy" id="42197"/>
    <lineage>
        <taxon>Bacteria</taxon>
        <taxon>Bacillati</taxon>
        <taxon>Actinomycetota</taxon>
        <taxon>Actinomycetes</taxon>
        <taxon>Pseudonocardiales</taxon>
        <taxon>Pseudonocardiaceae</taxon>
        <taxon>Actinosynnema</taxon>
    </lineage>
</organism>
<keyword evidence="8" id="KW-1185">Reference proteome</keyword>
<sequence>MTTAQSATDPATTDPTAADPTAAPAGDVPRKGGVVTWACAPGFPPAVIFPFTPAERMGTRNILEFQALMYRTLYYFGSDGTPNVDYHQSIGEEPVWSEDGRTARVRVKPWKWSNGETVCADNVLFWVNLMKVKGPRYGEYVPGYFPDNLTEYGKLADDEVFFTFDKPYSKHWVLHNQLSTITPLPKAWDRTADGPANASGDLADVEAVYDYLMAEQGDIINEGNEHRTRWAESPVWSVVSGPWRLKSYTLEGVVTFVPNEHYSGPNKPHLDEFRQIPTFSDEEQYEVLRKGPDAEGGFQVGYLPLSFATEPAVDPVVGGPNPLAEHYTMHPQTAFCIRYISLNYNNPTVVGKMFAQTYLRQALQSVLDQDTAVRDIYQGYAYRQNGPVPMYPRTEYVSPRQREGAWPLPFDPKHAKELLEANGWDTSRTPAVCVRAGTGPGEAGEGIPEGTELTLLMRYVEGRPALTRLMEGFRDAAAEAGIELRLREVYGSVLVAEDAPCVPTEETPCLWEMCCWNGGWAYHHPTGEILFSTGAGGNFGFYTDPKADALIERTVTTDDLDVLYEYQDYIAEQVPVIFTPNFPIRLFEVANTLKGFGPINPYGMINPENWYYAEDPA</sequence>
<dbReference type="PANTHER" id="PTHR30290:SF10">
    <property type="entry name" value="PERIPLASMIC OLIGOPEPTIDE-BINDING PROTEIN-RELATED"/>
    <property type="match status" value="1"/>
</dbReference>
<dbReference type="Gene3D" id="3.10.105.10">
    <property type="entry name" value="Dipeptide-binding Protein, Domain 3"/>
    <property type="match status" value="1"/>
</dbReference>
<evidence type="ECO:0000256" key="2">
    <source>
        <dbReference type="ARBA" id="ARBA00005695"/>
    </source>
</evidence>
<name>A0A290Z5B8_9PSEU</name>
<gene>
    <name evidence="7" type="ORF">CNX65_13510</name>
</gene>
<proteinExistence type="inferred from homology"/>
<evidence type="ECO:0000256" key="5">
    <source>
        <dbReference type="SAM" id="MobiDB-lite"/>
    </source>
</evidence>
<evidence type="ECO:0000256" key="4">
    <source>
        <dbReference type="ARBA" id="ARBA00022729"/>
    </source>
</evidence>
<evidence type="ECO:0000313" key="8">
    <source>
        <dbReference type="Proteomes" id="UP000218505"/>
    </source>
</evidence>
<reference evidence="7" key="1">
    <citation type="submission" date="2017-09" db="EMBL/GenBank/DDBJ databases">
        <title>Complete Genome Sequence of ansamitocin-producing Bacterium Actinosynnema pretiosum X47.</title>
        <authorList>
            <person name="Cao G."/>
            <person name="Zong G."/>
            <person name="Zhong C."/>
            <person name="Fu J."/>
        </authorList>
    </citation>
    <scope>NUCLEOTIDE SEQUENCE [LARGE SCALE GENOMIC DNA]</scope>
    <source>
        <strain evidence="7">X47</strain>
    </source>
</reference>
<evidence type="ECO:0000259" key="6">
    <source>
        <dbReference type="Pfam" id="PF00496"/>
    </source>
</evidence>
<evidence type="ECO:0000313" key="7">
    <source>
        <dbReference type="EMBL" id="ATE54182.1"/>
    </source>
</evidence>
<dbReference type="InterPro" id="IPR000914">
    <property type="entry name" value="SBP_5_dom"/>
</dbReference>
<evidence type="ECO:0000256" key="1">
    <source>
        <dbReference type="ARBA" id="ARBA00004196"/>
    </source>
</evidence>
<accession>A0A290Z5B8</accession>
<dbReference type="KEGG" id="apre:CNX65_13510"/>
<keyword evidence="3" id="KW-0813">Transport</keyword>
<dbReference type="GO" id="GO:1904680">
    <property type="term" value="F:peptide transmembrane transporter activity"/>
    <property type="evidence" value="ECO:0007669"/>
    <property type="project" value="TreeGrafter"/>
</dbReference>